<dbReference type="InterPro" id="IPR039425">
    <property type="entry name" value="RNA_pol_sigma-70-like"/>
</dbReference>
<dbReference type="NCBIfam" id="TIGR02937">
    <property type="entry name" value="sigma70-ECF"/>
    <property type="match status" value="1"/>
</dbReference>
<evidence type="ECO:0000259" key="6">
    <source>
        <dbReference type="Pfam" id="PF04542"/>
    </source>
</evidence>
<dbReference type="Gene3D" id="1.10.10.10">
    <property type="entry name" value="Winged helix-like DNA-binding domain superfamily/Winged helix DNA-binding domain"/>
    <property type="match status" value="1"/>
</dbReference>
<dbReference type="AlphaFoldDB" id="A0A5B8FZY8"/>
<evidence type="ECO:0000313" key="9">
    <source>
        <dbReference type="Proteomes" id="UP000305888"/>
    </source>
</evidence>
<keyword evidence="9" id="KW-1185">Reference proteome</keyword>
<proteinExistence type="inferred from homology"/>
<dbReference type="PANTHER" id="PTHR43133">
    <property type="entry name" value="RNA POLYMERASE ECF-TYPE SIGMA FACTO"/>
    <property type="match status" value="1"/>
</dbReference>
<evidence type="ECO:0000256" key="3">
    <source>
        <dbReference type="ARBA" id="ARBA00023082"/>
    </source>
</evidence>
<dbReference type="SUPFAM" id="SSF88659">
    <property type="entry name" value="Sigma3 and sigma4 domains of RNA polymerase sigma factors"/>
    <property type="match status" value="1"/>
</dbReference>
<evidence type="ECO:0000256" key="5">
    <source>
        <dbReference type="ARBA" id="ARBA00023163"/>
    </source>
</evidence>
<organism evidence="8 9">
    <name type="scientific">Paroceanicella profunda</name>
    <dbReference type="NCBI Taxonomy" id="2579971"/>
    <lineage>
        <taxon>Bacteria</taxon>
        <taxon>Pseudomonadati</taxon>
        <taxon>Pseudomonadota</taxon>
        <taxon>Alphaproteobacteria</taxon>
        <taxon>Rhodobacterales</taxon>
        <taxon>Paracoccaceae</taxon>
        <taxon>Paroceanicella</taxon>
    </lineage>
</organism>
<dbReference type="GO" id="GO:0006352">
    <property type="term" value="P:DNA-templated transcription initiation"/>
    <property type="evidence" value="ECO:0007669"/>
    <property type="project" value="InterPro"/>
</dbReference>
<dbReference type="SUPFAM" id="SSF88946">
    <property type="entry name" value="Sigma2 domain of RNA polymerase sigma factors"/>
    <property type="match status" value="1"/>
</dbReference>
<dbReference type="Pfam" id="PF04542">
    <property type="entry name" value="Sigma70_r2"/>
    <property type="match status" value="1"/>
</dbReference>
<dbReference type="OrthoDB" id="9780326at2"/>
<evidence type="ECO:0000256" key="2">
    <source>
        <dbReference type="ARBA" id="ARBA00023015"/>
    </source>
</evidence>
<dbReference type="InterPro" id="IPR007627">
    <property type="entry name" value="RNA_pol_sigma70_r2"/>
</dbReference>
<keyword evidence="3" id="KW-0731">Sigma factor</keyword>
<gene>
    <name evidence="8" type="ORF">FDP22_11260</name>
</gene>
<dbReference type="Pfam" id="PF08281">
    <property type="entry name" value="Sigma70_r4_2"/>
    <property type="match status" value="1"/>
</dbReference>
<feature type="domain" description="RNA polymerase sigma factor 70 region 4 type 2" evidence="7">
    <location>
        <begin position="117"/>
        <end position="168"/>
    </location>
</feature>
<evidence type="ECO:0000256" key="4">
    <source>
        <dbReference type="ARBA" id="ARBA00023125"/>
    </source>
</evidence>
<keyword evidence="4" id="KW-0238">DNA-binding</keyword>
<comment type="similarity">
    <text evidence="1">Belongs to the sigma-70 factor family. ECF subfamily.</text>
</comment>
<dbReference type="EMBL" id="CP040818">
    <property type="protein sequence ID" value="QDL92302.1"/>
    <property type="molecule type" value="Genomic_DNA"/>
</dbReference>
<evidence type="ECO:0000256" key="1">
    <source>
        <dbReference type="ARBA" id="ARBA00010641"/>
    </source>
</evidence>
<dbReference type="InterPro" id="IPR036388">
    <property type="entry name" value="WH-like_DNA-bd_sf"/>
</dbReference>
<protein>
    <submittedName>
        <fullName evidence="8">RNA polymerase sigma factor</fullName>
    </submittedName>
</protein>
<accession>A0A5B8FZY8</accession>
<dbReference type="Gene3D" id="1.10.1740.10">
    <property type="match status" value="1"/>
</dbReference>
<evidence type="ECO:0000313" key="8">
    <source>
        <dbReference type="EMBL" id="QDL92302.1"/>
    </source>
</evidence>
<keyword evidence="2" id="KW-0805">Transcription regulation</keyword>
<evidence type="ECO:0000259" key="7">
    <source>
        <dbReference type="Pfam" id="PF08281"/>
    </source>
</evidence>
<dbReference type="InterPro" id="IPR013325">
    <property type="entry name" value="RNA_pol_sigma_r2"/>
</dbReference>
<keyword evidence="5" id="KW-0804">Transcription</keyword>
<dbReference type="GO" id="GO:0016987">
    <property type="term" value="F:sigma factor activity"/>
    <property type="evidence" value="ECO:0007669"/>
    <property type="project" value="UniProtKB-KW"/>
</dbReference>
<dbReference type="InterPro" id="IPR013249">
    <property type="entry name" value="RNA_pol_sigma70_r4_t2"/>
</dbReference>
<dbReference type="KEGG" id="ppru:FDP22_11260"/>
<dbReference type="PANTHER" id="PTHR43133:SF8">
    <property type="entry name" value="RNA POLYMERASE SIGMA FACTOR HI_1459-RELATED"/>
    <property type="match status" value="1"/>
</dbReference>
<dbReference type="Proteomes" id="UP000305888">
    <property type="component" value="Chromosome"/>
</dbReference>
<dbReference type="RefSeq" id="WP_138572999.1">
    <property type="nucleotide sequence ID" value="NZ_CP040818.1"/>
</dbReference>
<dbReference type="InterPro" id="IPR014284">
    <property type="entry name" value="RNA_pol_sigma-70_dom"/>
</dbReference>
<reference evidence="8 9" key="1">
    <citation type="submission" date="2019-06" db="EMBL/GenBank/DDBJ databases">
        <title>Genome sequence of Rhodobacteraceae bacterium D4M1.</title>
        <authorList>
            <person name="Cao J."/>
        </authorList>
    </citation>
    <scope>NUCLEOTIDE SEQUENCE [LARGE SCALE GENOMIC DNA]</scope>
    <source>
        <strain evidence="8 9">D4M1</strain>
    </source>
</reference>
<feature type="domain" description="RNA polymerase sigma-70 region 2" evidence="6">
    <location>
        <begin position="23"/>
        <end position="89"/>
    </location>
</feature>
<sequence>MDPDDDTLAMAARTGDAAALGALLERHYDRVFRLAYRILGNRAEAEDLTQEICLALPRRLAGFRGEARFTSWLHRVVVNAARDLMRRNATRARAGAGWGEAEHLARAEAEGRAEEARWLEAAMSALSPALRETVALVLGEEMTHAEAAAALGLSEGTVSWRLSEVRRLLRDRAREEEIA</sequence>
<dbReference type="InterPro" id="IPR013324">
    <property type="entry name" value="RNA_pol_sigma_r3/r4-like"/>
</dbReference>
<name>A0A5B8FZY8_9RHOB</name>
<dbReference type="GO" id="GO:0003677">
    <property type="term" value="F:DNA binding"/>
    <property type="evidence" value="ECO:0007669"/>
    <property type="project" value="UniProtKB-KW"/>
</dbReference>